<feature type="transmembrane region" description="Helical" evidence="6">
    <location>
        <begin position="365"/>
        <end position="384"/>
    </location>
</feature>
<sequence>MLRQLLLLILCFILLPVSPISTVKAAASEVKGALCVVRADDKLVLVHEILTDKISLPGGTIIDGESPKVAAQRETWEETGLVVTVGEELGRTDTAVYYDCISDSEIIAFSMNNSLGGNELPIWFAPHYGVEIASAMLLGPSELPSFLYRYPAQWPQAIQFFEQATQQSTSYVTQLIESAPSFRQIELRWMKDLQSWVGALSETSFEVANQISNLVIELTEPTILLFLFPLVMMRFGSRFVFRLFFAISATSLMVLVAQQGFALPRPHVYIPMMELTHSFGFSFPSLPIAVWFCVLTFLFQRTHYFGLNGTTAVMMLVTLTIMLCKFFLGSAFFLDMLFGALLGSLVAWHVLRLETNQDVNVDQVLSSKSVWFIMTAVTAVISVIWPLPVFGRWLAILITASALVMTFRESKVHLDSRQMIFVTLALVFVEQLYLYSSSVVSFSGLWSLVLSTLHYPLLMLLFILLARKLIHEKQQRETVLD</sequence>
<dbReference type="InterPro" id="IPR036938">
    <property type="entry name" value="PAP2/HPO_sf"/>
</dbReference>
<dbReference type="PROSITE" id="PS51462">
    <property type="entry name" value="NUDIX"/>
    <property type="match status" value="1"/>
</dbReference>
<dbReference type="InterPro" id="IPR020084">
    <property type="entry name" value="NUDIX_hydrolase_CS"/>
</dbReference>
<feature type="transmembrane region" description="Helical" evidence="6">
    <location>
        <begin position="334"/>
        <end position="353"/>
    </location>
</feature>
<dbReference type="Gene3D" id="3.90.79.10">
    <property type="entry name" value="Nucleoside Triphosphate Pyrophosphohydrolase"/>
    <property type="match status" value="1"/>
</dbReference>
<reference evidence="8 9" key="1">
    <citation type="submission" date="2021-01" db="EMBL/GenBank/DDBJ databases">
        <title>Characterization of a novel blaVMB-2- harboring plasmid in Vibrio diabolicus.</title>
        <authorList>
            <person name="Liu M."/>
        </authorList>
    </citation>
    <scope>NUCLEOTIDE SEQUENCE [LARGE SCALE GENOMIC DNA]</scope>
    <source>
        <strain evidence="8 9">SLV18</strain>
    </source>
</reference>
<dbReference type="EMBL" id="CP069195">
    <property type="protein sequence ID" value="QRG84098.1"/>
    <property type="molecule type" value="Genomic_DNA"/>
</dbReference>
<dbReference type="SUPFAM" id="SSF55811">
    <property type="entry name" value="Nudix"/>
    <property type="match status" value="1"/>
</dbReference>
<dbReference type="CDD" id="cd01610">
    <property type="entry name" value="PAP2_like"/>
    <property type="match status" value="1"/>
</dbReference>
<dbReference type="Pfam" id="PF00293">
    <property type="entry name" value="NUDIX"/>
    <property type="match status" value="1"/>
</dbReference>
<feature type="transmembrane region" description="Helical" evidence="6">
    <location>
        <begin position="390"/>
        <end position="407"/>
    </location>
</feature>
<name>A0AA92R7D6_9VIBR</name>
<feature type="transmembrane region" description="Helical" evidence="6">
    <location>
        <begin position="311"/>
        <end position="328"/>
    </location>
</feature>
<evidence type="ECO:0000313" key="9">
    <source>
        <dbReference type="Proteomes" id="UP000596337"/>
    </source>
</evidence>
<feature type="transmembrane region" description="Helical" evidence="6">
    <location>
        <begin position="239"/>
        <end position="261"/>
    </location>
</feature>
<dbReference type="PROSITE" id="PS00893">
    <property type="entry name" value="NUDIX_BOX"/>
    <property type="match status" value="1"/>
</dbReference>
<keyword evidence="4" id="KW-0378">Hydrolase</keyword>
<evidence type="ECO:0000259" key="7">
    <source>
        <dbReference type="PROSITE" id="PS51462"/>
    </source>
</evidence>
<dbReference type="GO" id="GO:0016818">
    <property type="term" value="F:hydrolase activity, acting on acid anhydrides, in phosphorus-containing anhydrides"/>
    <property type="evidence" value="ECO:0007669"/>
    <property type="project" value="TreeGrafter"/>
</dbReference>
<comment type="cofactor">
    <cofactor evidence="1">
        <name>Mg(2+)</name>
        <dbReference type="ChEBI" id="CHEBI:18420"/>
    </cofactor>
</comment>
<feature type="domain" description="Nudix hydrolase" evidence="7">
    <location>
        <begin position="28"/>
        <end position="161"/>
    </location>
</feature>
<dbReference type="PANTHER" id="PTHR43758">
    <property type="entry name" value="7,8-DIHYDRO-8-OXOGUANINE TRIPHOSPHATASE"/>
    <property type="match status" value="1"/>
</dbReference>
<comment type="similarity">
    <text evidence="2">Belongs to the Nudix hydrolase family.</text>
</comment>
<gene>
    <name evidence="8" type="ORF">JOS67_07280</name>
</gene>
<evidence type="ECO:0000256" key="2">
    <source>
        <dbReference type="ARBA" id="ARBA00005582"/>
    </source>
</evidence>
<dbReference type="PANTHER" id="PTHR43758:SF8">
    <property type="entry name" value="8-OXO-DGTP DIPHOSPHATASE YTKD-RELATED"/>
    <property type="match status" value="1"/>
</dbReference>
<keyword evidence="3" id="KW-0479">Metal-binding</keyword>
<feature type="transmembrane region" description="Helical" evidence="6">
    <location>
        <begin position="419"/>
        <end position="436"/>
    </location>
</feature>
<protein>
    <submittedName>
        <fullName evidence="8">NUDIX domain-containing protein</fullName>
    </submittedName>
</protein>
<evidence type="ECO:0000256" key="1">
    <source>
        <dbReference type="ARBA" id="ARBA00001946"/>
    </source>
</evidence>
<keyword evidence="5" id="KW-0460">Magnesium</keyword>
<dbReference type="CDD" id="cd02883">
    <property type="entry name" value="NUDIX_Hydrolase"/>
    <property type="match status" value="1"/>
</dbReference>
<evidence type="ECO:0000256" key="3">
    <source>
        <dbReference type="ARBA" id="ARBA00022723"/>
    </source>
</evidence>
<dbReference type="GO" id="GO:0046872">
    <property type="term" value="F:metal ion binding"/>
    <property type="evidence" value="ECO:0007669"/>
    <property type="project" value="UniProtKB-KW"/>
</dbReference>
<dbReference type="Proteomes" id="UP000596337">
    <property type="component" value="Chromosome 1"/>
</dbReference>
<keyword evidence="6" id="KW-0812">Transmembrane</keyword>
<organism evidence="8 9">
    <name type="scientific">Vibrio diabolicus</name>
    <dbReference type="NCBI Taxonomy" id="50719"/>
    <lineage>
        <taxon>Bacteria</taxon>
        <taxon>Pseudomonadati</taxon>
        <taxon>Pseudomonadota</taxon>
        <taxon>Gammaproteobacteria</taxon>
        <taxon>Vibrionales</taxon>
        <taxon>Vibrionaceae</taxon>
        <taxon>Vibrio</taxon>
        <taxon>Vibrio diabolicus subgroup</taxon>
    </lineage>
</organism>
<proteinExistence type="inferred from homology"/>
<dbReference type="InterPro" id="IPR000086">
    <property type="entry name" value="NUDIX_hydrolase_dom"/>
</dbReference>
<keyword evidence="6" id="KW-0472">Membrane</keyword>
<dbReference type="InterPro" id="IPR015797">
    <property type="entry name" value="NUDIX_hydrolase-like_dom_sf"/>
</dbReference>
<dbReference type="SUPFAM" id="SSF48317">
    <property type="entry name" value="Acid phosphatase/Vanadium-dependent haloperoxidase"/>
    <property type="match status" value="1"/>
</dbReference>
<dbReference type="GO" id="GO:0005737">
    <property type="term" value="C:cytoplasm"/>
    <property type="evidence" value="ECO:0007669"/>
    <property type="project" value="TreeGrafter"/>
</dbReference>
<evidence type="ECO:0000256" key="4">
    <source>
        <dbReference type="ARBA" id="ARBA00022801"/>
    </source>
</evidence>
<feature type="transmembrane region" description="Helical" evidence="6">
    <location>
        <begin position="442"/>
        <end position="466"/>
    </location>
</feature>
<evidence type="ECO:0000256" key="6">
    <source>
        <dbReference type="SAM" id="Phobius"/>
    </source>
</evidence>
<feature type="transmembrane region" description="Helical" evidence="6">
    <location>
        <begin position="281"/>
        <end position="299"/>
    </location>
</feature>
<evidence type="ECO:0000313" key="8">
    <source>
        <dbReference type="EMBL" id="QRG84098.1"/>
    </source>
</evidence>
<dbReference type="AlphaFoldDB" id="A0AA92R7D6"/>
<accession>A0AA92R7D6</accession>
<dbReference type="RefSeq" id="WP_203347202.1">
    <property type="nucleotide sequence ID" value="NZ_CANMIY010000016.1"/>
</dbReference>
<keyword evidence="6" id="KW-1133">Transmembrane helix</keyword>
<evidence type="ECO:0000256" key="5">
    <source>
        <dbReference type="ARBA" id="ARBA00022842"/>
    </source>
</evidence>